<accession>A0ABR1RGH5</accession>
<dbReference type="Proteomes" id="UP001396898">
    <property type="component" value="Unassembled WGS sequence"/>
</dbReference>
<keyword evidence="2" id="KW-1185">Reference proteome</keyword>
<organism evidence="1 2">
    <name type="scientific">Apiospora marii</name>
    <dbReference type="NCBI Taxonomy" id="335849"/>
    <lineage>
        <taxon>Eukaryota</taxon>
        <taxon>Fungi</taxon>
        <taxon>Dikarya</taxon>
        <taxon>Ascomycota</taxon>
        <taxon>Pezizomycotina</taxon>
        <taxon>Sordariomycetes</taxon>
        <taxon>Xylariomycetidae</taxon>
        <taxon>Amphisphaeriales</taxon>
        <taxon>Apiosporaceae</taxon>
        <taxon>Apiospora</taxon>
    </lineage>
</organism>
<proteinExistence type="predicted"/>
<gene>
    <name evidence="1" type="ORF">PG991_011854</name>
</gene>
<evidence type="ECO:0008006" key="3">
    <source>
        <dbReference type="Google" id="ProtNLM"/>
    </source>
</evidence>
<reference evidence="1 2" key="1">
    <citation type="submission" date="2023-01" db="EMBL/GenBank/DDBJ databases">
        <title>Analysis of 21 Apiospora genomes using comparative genomics revels a genus with tremendous synthesis potential of carbohydrate active enzymes and secondary metabolites.</title>
        <authorList>
            <person name="Sorensen T."/>
        </authorList>
    </citation>
    <scope>NUCLEOTIDE SEQUENCE [LARGE SCALE GENOMIC DNA]</scope>
    <source>
        <strain evidence="1 2">CBS 20057</strain>
    </source>
</reference>
<evidence type="ECO:0000313" key="2">
    <source>
        <dbReference type="Proteomes" id="UP001396898"/>
    </source>
</evidence>
<comment type="caution">
    <text evidence="1">The sequence shown here is derived from an EMBL/GenBank/DDBJ whole genome shotgun (WGS) entry which is preliminary data.</text>
</comment>
<sequence length="314" mass="35887">MANESRTHVFATTELLEGTLLHLEPRTLLTLAQLVQRRWRDVIRDSAALQQKLYLKGTLDKSPKRPREINPLLKTHFPFFIDERPFKLHDSFLQIIWSQMFIPQVNPSHSECQARTVTYGDLLPNQPWAGNAKRLDAFLRPEASWRRMLVAQPPIRRLGLVGCASYGEPATPYRAAELDMRRQHNGRDGLCMGELYDAVAAWVSVPRPGPGRLCVVWNPSAAHPAPNLVTKGVDDRNLQALRAVAERVDLLLELPEPTVEYGSTSEAWMRIFYQRSIDEFRSHFVNPETHEKPKDAEEVSCTDILAAMRDLYRT</sequence>
<name>A0ABR1RGH5_9PEZI</name>
<dbReference type="EMBL" id="JAQQWI010000016">
    <property type="protein sequence ID" value="KAK8009303.1"/>
    <property type="molecule type" value="Genomic_DNA"/>
</dbReference>
<protein>
    <recommendedName>
        <fullName evidence="3">F-box domain-containing protein</fullName>
    </recommendedName>
</protein>
<evidence type="ECO:0000313" key="1">
    <source>
        <dbReference type="EMBL" id="KAK8009303.1"/>
    </source>
</evidence>